<sequence length="280" mass="31618">MNLDYDPVPLLQSAKFCTCAEHNCRCGEKNVHEWAWDDNFVSTTSELCERNLEVRFHPQFSIGTAVVRGNTPMTKGRHHFWEIKMVTPVYGTDVMVGVGTDKVDLTGIGETFCSLLGRDRESWGFSYKGYIQHGGETRVYSGCFGQGSLVGVHLDTWKGTLQFFLNRKPLGIAFTGLRNTVLYPMVSSTAAKSKIRITYCCSMPVSLQMDCLSMLRPSQRAYLSAAFPGLRYLSESIFADILQKQFDDESDVEDFDFTILDDFDFALVGLGRKKRKCVKR</sequence>
<dbReference type="SUPFAM" id="SSF49899">
    <property type="entry name" value="Concanavalin A-like lectins/glucanases"/>
    <property type="match status" value="1"/>
</dbReference>
<keyword evidence="4" id="KW-1185">Reference proteome</keyword>
<dbReference type="InterPro" id="IPR003877">
    <property type="entry name" value="SPRY_dom"/>
</dbReference>
<dbReference type="Pfam" id="PF00622">
    <property type="entry name" value="SPRY"/>
    <property type="match status" value="1"/>
</dbReference>
<gene>
    <name evidence="3" type="ORF">KPH14_009491</name>
</gene>
<dbReference type="AlphaFoldDB" id="A0AAD9RQK9"/>
<organism evidence="3 4">
    <name type="scientific">Odynerus spinipes</name>
    <dbReference type="NCBI Taxonomy" id="1348599"/>
    <lineage>
        <taxon>Eukaryota</taxon>
        <taxon>Metazoa</taxon>
        <taxon>Ecdysozoa</taxon>
        <taxon>Arthropoda</taxon>
        <taxon>Hexapoda</taxon>
        <taxon>Insecta</taxon>
        <taxon>Pterygota</taxon>
        <taxon>Neoptera</taxon>
        <taxon>Endopterygota</taxon>
        <taxon>Hymenoptera</taxon>
        <taxon>Apocrita</taxon>
        <taxon>Aculeata</taxon>
        <taxon>Vespoidea</taxon>
        <taxon>Vespidae</taxon>
        <taxon>Eumeninae</taxon>
        <taxon>Odynerus</taxon>
    </lineage>
</organism>
<evidence type="ECO:0000313" key="4">
    <source>
        <dbReference type="Proteomes" id="UP001258017"/>
    </source>
</evidence>
<dbReference type="SMART" id="SM00449">
    <property type="entry name" value="SPRY"/>
    <property type="match status" value="1"/>
</dbReference>
<dbReference type="PANTHER" id="PTHR12245">
    <property type="entry name" value="SPRY DOMAIN CONTAINING SOCS BOX PROTEIN"/>
    <property type="match status" value="1"/>
</dbReference>
<evidence type="ECO:0000313" key="3">
    <source>
        <dbReference type="EMBL" id="KAK2583536.1"/>
    </source>
</evidence>
<dbReference type="EMBL" id="JAIFRP010000030">
    <property type="protein sequence ID" value="KAK2583536.1"/>
    <property type="molecule type" value="Genomic_DNA"/>
</dbReference>
<evidence type="ECO:0000256" key="1">
    <source>
        <dbReference type="ARBA" id="ARBA00022786"/>
    </source>
</evidence>
<dbReference type="Proteomes" id="UP001258017">
    <property type="component" value="Unassembled WGS sequence"/>
</dbReference>
<dbReference type="GO" id="GO:0019005">
    <property type="term" value="C:SCF ubiquitin ligase complex"/>
    <property type="evidence" value="ECO:0007669"/>
    <property type="project" value="TreeGrafter"/>
</dbReference>
<dbReference type="PROSITE" id="PS50188">
    <property type="entry name" value="B302_SPRY"/>
    <property type="match status" value="1"/>
</dbReference>
<reference evidence="3" key="2">
    <citation type="journal article" date="2023" name="Commun. Biol.">
        <title>Intrasexual cuticular hydrocarbon dimorphism in a wasp sheds light on hydrocarbon biosynthesis genes in Hymenoptera.</title>
        <authorList>
            <person name="Moris V.C."/>
            <person name="Podsiadlowski L."/>
            <person name="Martin S."/>
            <person name="Oeyen J.P."/>
            <person name="Donath A."/>
            <person name="Petersen M."/>
            <person name="Wilbrandt J."/>
            <person name="Misof B."/>
            <person name="Liedtke D."/>
            <person name="Thamm M."/>
            <person name="Scheiner R."/>
            <person name="Schmitt T."/>
            <person name="Niehuis O."/>
        </authorList>
    </citation>
    <scope>NUCLEOTIDE SEQUENCE</scope>
    <source>
        <strain evidence="3">GBR_01_08_01A</strain>
    </source>
</reference>
<name>A0AAD9RQK9_9HYME</name>
<dbReference type="InterPro" id="IPR035754">
    <property type="entry name" value="SPRY_SPSB3"/>
</dbReference>
<dbReference type="InterPro" id="IPR013320">
    <property type="entry name" value="ConA-like_dom_sf"/>
</dbReference>
<proteinExistence type="predicted"/>
<dbReference type="GO" id="GO:0043161">
    <property type="term" value="P:proteasome-mediated ubiquitin-dependent protein catabolic process"/>
    <property type="evidence" value="ECO:0007669"/>
    <property type="project" value="TreeGrafter"/>
</dbReference>
<dbReference type="InterPro" id="IPR050672">
    <property type="entry name" value="FBXO45-Fsn/SPSB_families"/>
</dbReference>
<dbReference type="InterPro" id="IPR001870">
    <property type="entry name" value="B30.2/SPRY"/>
</dbReference>
<dbReference type="Gene3D" id="2.60.120.920">
    <property type="match status" value="1"/>
</dbReference>
<comment type="caution">
    <text evidence="3">The sequence shown here is derived from an EMBL/GenBank/DDBJ whole genome shotgun (WGS) entry which is preliminary data.</text>
</comment>
<evidence type="ECO:0000259" key="2">
    <source>
        <dbReference type="PROSITE" id="PS50188"/>
    </source>
</evidence>
<feature type="domain" description="B30.2/SPRY" evidence="2">
    <location>
        <begin position="14"/>
        <end position="204"/>
    </location>
</feature>
<accession>A0AAD9RQK9</accession>
<dbReference type="CDD" id="cd12876">
    <property type="entry name" value="SPRY_SOCS3"/>
    <property type="match status" value="1"/>
</dbReference>
<dbReference type="InterPro" id="IPR043136">
    <property type="entry name" value="B30.2/SPRY_sf"/>
</dbReference>
<dbReference type="PANTHER" id="PTHR12245:SF5">
    <property type="entry name" value="SPRY DOMAIN-CONTAINING SOCS BOX PROTEIN 3"/>
    <property type="match status" value="1"/>
</dbReference>
<reference evidence="3" key="1">
    <citation type="submission" date="2021-08" db="EMBL/GenBank/DDBJ databases">
        <authorList>
            <person name="Misof B."/>
            <person name="Oliver O."/>
            <person name="Podsiadlowski L."/>
            <person name="Donath A."/>
            <person name="Peters R."/>
            <person name="Mayer C."/>
            <person name="Rust J."/>
            <person name="Gunkel S."/>
            <person name="Lesny P."/>
            <person name="Martin S."/>
            <person name="Oeyen J.P."/>
            <person name="Petersen M."/>
            <person name="Panagiotis P."/>
            <person name="Wilbrandt J."/>
            <person name="Tanja T."/>
        </authorList>
    </citation>
    <scope>NUCLEOTIDE SEQUENCE</scope>
    <source>
        <strain evidence="3">GBR_01_08_01A</strain>
        <tissue evidence="3">Thorax + abdomen</tissue>
    </source>
</reference>
<keyword evidence="1" id="KW-0833">Ubl conjugation pathway</keyword>
<protein>
    <recommendedName>
        <fullName evidence="2">B30.2/SPRY domain-containing protein</fullName>
    </recommendedName>
</protein>